<evidence type="ECO:0000313" key="2">
    <source>
        <dbReference type="Proteomes" id="UP001327560"/>
    </source>
</evidence>
<proteinExistence type="predicted"/>
<gene>
    <name evidence="1" type="ORF">Cni_G07420</name>
</gene>
<organism evidence="1 2">
    <name type="scientific">Canna indica</name>
    <name type="common">Indian-shot</name>
    <dbReference type="NCBI Taxonomy" id="4628"/>
    <lineage>
        <taxon>Eukaryota</taxon>
        <taxon>Viridiplantae</taxon>
        <taxon>Streptophyta</taxon>
        <taxon>Embryophyta</taxon>
        <taxon>Tracheophyta</taxon>
        <taxon>Spermatophyta</taxon>
        <taxon>Magnoliopsida</taxon>
        <taxon>Liliopsida</taxon>
        <taxon>Zingiberales</taxon>
        <taxon>Cannaceae</taxon>
        <taxon>Canna</taxon>
    </lineage>
</organism>
<reference evidence="1 2" key="1">
    <citation type="submission" date="2023-10" db="EMBL/GenBank/DDBJ databases">
        <title>Chromosome-scale genome assembly provides insights into flower coloration mechanisms of Canna indica.</title>
        <authorList>
            <person name="Li C."/>
        </authorList>
    </citation>
    <scope>NUCLEOTIDE SEQUENCE [LARGE SCALE GENOMIC DNA]</scope>
    <source>
        <tissue evidence="1">Flower</tissue>
    </source>
</reference>
<accession>A0AAQ3Q5Q5</accession>
<dbReference type="Proteomes" id="UP001327560">
    <property type="component" value="Chromosome 2"/>
</dbReference>
<protein>
    <submittedName>
        <fullName evidence="1">Protein ARABIDILLO 1</fullName>
    </submittedName>
</protein>
<dbReference type="PANTHER" id="PTHR46976">
    <property type="entry name" value="PROTEIN ARABIDILLO 1"/>
    <property type="match status" value="1"/>
</dbReference>
<keyword evidence="2" id="KW-1185">Reference proteome</keyword>
<name>A0AAQ3Q5Q5_9LILI</name>
<sequence>MQFTIPGGRHATHHAGLLQNAGASRVLRASAASASAPVETKMYARIILRNLEHHQLEPST</sequence>
<dbReference type="AlphaFoldDB" id="A0AAQ3Q5Q5"/>
<dbReference type="PANTHER" id="PTHR46976:SF1">
    <property type="entry name" value="PROTEIN ARABIDILLO 1"/>
    <property type="match status" value="1"/>
</dbReference>
<evidence type="ECO:0000313" key="1">
    <source>
        <dbReference type="EMBL" id="WOK98708.1"/>
    </source>
</evidence>
<dbReference type="EMBL" id="CP136891">
    <property type="protein sequence ID" value="WOK98708.1"/>
    <property type="molecule type" value="Genomic_DNA"/>
</dbReference>